<reference evidence="1 2" key="1">
    <citation type="submission" date="2018-04" db="EMBL/GenBank/DDBJ databases">
        <title>Genomic Encyclopedia of Archaeal and Bacterial Type Strains, Phase II (KMG-II): from individual species to whole genera.</title>
        <authorList>
            <person name="Goeker M."/>
        </authorList>
    </citation>
    <scope>NUCLEOTIDE SEQUENCE [LARGE SCALE GENOMIC DNA]</scope>
    <source>
        <strain evidence="1 2">DSM 100434</strain>
    </source>
</reference>
<evidence type="ECO:0000313" key="2">
    <source>
        <dbReference type="Proteomes" id="UP000244077"/>
    </source>
</evidence>
<accession>A0A2T5HAK7</accession>
<protein>
    <submittedName>
        <fullName evidence="1">Uncharacterized protein DUF1176</fullName>
    </submittedName>
</protein>
<dbReference type="Proteomes" id="UP000244077">
    <property type="component" value="Unassembled WGS sequence"/>
</dbReference>
<dbReference type="EMBL" id="QAOH01000014">
    <property type="protein sequence ID" value="PTQ68603.1"/>
    <property type="molecule type" value="Genomic_DNA"/>
</dbReference>
<dbReference type="AlphaFoldDB" id="A0A2T5HAK7"/>
<dbReference type="Pfam" id="PF06674">
    <property type="entry name" value="DUF1176"/>
    <property type="match status" value="1"/>
</dbReference>
<dbReference type="InterPro" id="IPR009560">
    <property type="entry name" value="DUF1176"/>
</dbReference>
<dbReference type="OrthoDB" id="330924at2"/>
<proteinExistence type="predicted"/>
<sequence>MLLRLTTFAALLTFLGGQALLPTRAEADALGHFHYKQWHAQCGPDYCKLTPRAHPILSLVRAHTGGSWLLSFRNREMVEEGTILIDGVEMGWQDEVEMAFPGPLLDGNILEIVYEAEGFSEGVSLAGIKAAMLWVEEQQGQFGVQNLRIHHPDWQALQAQAQTMTTEMCDGSAPWVEENESAPQEIEGHPELRVLAQLCWTAAYNVGSQVYLLGPVMDGVDPVRVAAVDPDGMPVPELAIWGIDGNTQVLDSYYKGRGLGDCFTHETYRFDGFNYDLERRVVDDACDGKIIPQVVWPE</sequence>
<keyword evidence="2" id="KW-1185">Reference proteome</keyword>
<name>A0A2T5HAK7_9RHOB</name>
<gene>
    <name evidence="1" type="ORF">C8N42_11479</name>
</gene>
<comment type="caution">
    <text evidence="1">The sequence shown here is derived from an EMBL/GenBank/DDBJ whole genome shotgun (WGS) entry which is preliminary data.</text>
</comment>
<evidence type="ECO:0000313" key="1">
    <source>
        <dbReference type="EMBL" id="PTQ68603.1"/>
    </source>
</evidence>
<dbReference type="RefSeq" id="WP_107817544.1">
    <property type="nucleotide sequence ID" value="NZ_QAOH01000014.1"/>
</dbReference>
<organism evidence="1 2">
    <name type="scientific">Celeribacter persicus</name>
    <dbReference type="NCBI Taxonomy" id="1651082"/>
    <lineage>
        <taxon>Bacteria</taxon>
        <taxon>Pseudomonadati</taxon>
        <taxon>Pseudomonadota</taxon>
        <taxon>Alphaproteobacteria</taxon>
        <taxon>Rhodobacterales</taxon>
        <taxon>Roseobacteraceae</taxon>
        <taxon>Celeribacter</taxon>
    </lineage>
</organism>